<evidence type="ECO:0000313" key="2">
    <source>
        <dbReference type="Proteomes" id="UP001148629"/>
    </source>
</evidence>
<accession>A0ACC1RBE9</accession>
<protein>
    <submittedName>
        <fullName evidence="1">Uncharacterized protein</fullName>
    </submittedName>
</protein>
<name>A0ACC1RBE9_9HYPO</name>
<organism evidence="1 2">
    <name type="scientific">Fusarium decemcellulare</name>
    <dbReference type="NCBI Taxonomy" id="57161"/>
    <lineage>
        <taxon>Eukaryota</taxon>
        <taxon>Fungi</taxon>
        <taxon>Dikarya</taxon>
        <taxon>Ascomycota</taxon>
        <taxon>Pezizomycotina</taxon>
        <taxon>Sordariomycetes</taxon>
        <taxon>Hypocreomycetidae</taxon>
        <taxon>Hypocreales</taxon>
        <taxon>Nectriaceae</taxon>
        <taxon>Fusarium</taxon>
        <taxon>Fusarium decemcellulare species complex</taxon>
    </lineage>
</organism>
<comment type="caution">
    <text evidence="1">The sequence shown here is derived from an EMBL/GenBank/DDBJ whole genome shotgun (WGS) entry which is preliminary data.</text>
</comment>
<keyword evidence="2" id="KW-1185">Reference proteome</keyword>
<evidence type="ECO:0000313" key="1">
    <source>
        <dbReference type="EMBL" id="KAJ3505408.1"/>
    </source>
</evidence>
<dbReference type="EMBL" id="JANRMS010004844">
    <property type="protein sequence ID" value="KAJ3505408.1"/>
    <property type="molecule type" value="Genomic_DNA"/>
</dbReference>
<sequence length="696" mass="76772">MAGVRVTRSIRKAFLATVLRQEVGHFDDNTANGSISSQVTTNGIRINQGIAEKLVILVQAISMFFSAFIVALIIQWKLALITACIIPAIVIVAAISITIDIRFETQMVRLHSQAAVLAQQAFSSIRALHAFWAQEKLVKQYDKYLCDAHRLGKKKSPNIGLANSVFYFCMYAGTALAFWQGFRMFANGEIDQVGKILTVILSINIGASSLSMIAPQLAIITNASAAAAELFTIIDRESKVDPLSTEGEQPSTCEGNIKIRNLKFAYPSRPTAHGCGKSTIVGLLERWYQPDSGEILLDGRDISKYNVEWLRSRIRIVQQEPVLFRGTVFENVAKGLVGPQLELPDSQKMELVQDACRLSNAHDFVEKLPQGYRTQVGERASMLSGGQKQRLVIARSVISDPRILLLDEATSALDPRAEGIIQDALNKVSVNKTTLIIAHKLSTIKSADHIVVMSQGRVVEQGKHQELLAQNGQYAALVNAQHLGHASEAQEHDIAKDDDHVQLELEPSHKVSETVSRASLEGAEAGEATPSTVNYSVFRCVFIMLGEQKDVYHWLVLLVLACVIGGGSYPAQAIIYSRLIEVFTQPPEEGRSDANFFALMFFVIALANMLSYLIIGWCGNLVGQTITHRYRLEMFRRILSLDLDFFDRPENSSGSLTSQLSLVPNHIQDLIAQHQFVILVCIVNILSSSILAIAYV</sequence>
<dbReference type="Proteomes" id="UP001148629">
    <property type="component" value="Unassembled WGS sequence"/>
</dbReference>
<reference evidence="1" key="1">
    <citation type="submission" date="2022-08" db="EMBL/GenBank/DDBJ databases">
        <title>Genome Sequence of Fusarium decemcellulare.</title>
        <authorList>
            <person name="Buettner E."/>
        </authorList>
    </citation>
    <scope>NUCLEOTIDE SEQUENCE</scope>
    <source>
        <strain evidence="1">Babe19</strain>
    </source>
</reference>
<proteinExistence type="predicted"/>
<gene>
    <name evidence="1" type="ORF">NM208_g16196</name>
</gene>